<accession>A0A1G7CF36</accession>
<dbReference type="EMBL" id="FNAT01000002">
    <property type="protein sequence ID" value="SDE37035.1"/>
    <property type="molecule type" value="Genomic_DNA"/>
</dbReference>
<sequence length="352" mass="38785">MKPLLIMDQHFRQLEELFSPECYARLTELCDVAGGVNWPMAQSEIDDRLAEATFLVAAHPRLSAEQLDRAGNLKAIIEVAGTFRTGLDYKACFERGIEVLSCAPGFRHSVAEMTLGMMIAGGRGLVQEHEAFREGHERWLDDNLGRDFSLYGQEIGFVGYGMIARECARLLEPFASRIRAFDPWLERAGERPEGVALCDLDELVTQSRCIVVAAAPTDENYKLISADLVARMRPGTLVVVISRSHLVDYDALVAAASERRIRLAIDVFPQEPLPRDDAIRSVPNVILSPHRAAAVQGGRHPIGEMIVHDVEGIVAGREGRMLQAADPASIDRILEAPLAEQRAARRADVAKG</sequence>
<dbReference type="Pfam" id="PF02826">
    <property type="entry name" value="2-Hacid_dh_C"/>
    <property type="match status" value="1"/>
</dbReference>
<gene>
    <name evidence="5" type="ORF">SAMN04488567_1447</name>
</gene>
<dbReference type="InterPro" id="IPR050857">
    <property type="entry name" value="D-2-hydroxyacid_DH"/>
</dbReference>
<dbReference type="AlphaFoldDB" id="A0A1G7CF36"/>
<name>A0A1G7CF36_9RHOB</name>
<keyword evidence="2" id="KW-0560">Oxidoreductase</keyword>
<dbReference type="GO" id="GO:0016616">
    <property type="term" value="F:oxidoreductase activity, acting on the CH-OH group of donors, NAD or NADP as acceptor"/>
    <property type="evidence" value="ECO:0007669"/>
    <property type="project" value="InterPro"/>
</dbReference>
<evidence type="ECO:0000256" key="3">
    <source>
        <dbReference type="ARBA" id="ARBA00023027"/>
    </source>
</evidence>
<protein>
    <submittedName>
        <fullName evidence="5">Phosphoglycerate dehydrogenase</fullName>
    </submittedName>
</protein>
<comment type="similarity">
    <text evidence="1">Belongs to the D-isomer specific 2-hydroxyacid dehydrogenase family.</text>
</comment>
<dbReference type="InterPro" id="IPR036291">
    <property type="entry name" value="NAD(P)-bd_dom_sf"/>
</dbReference>
<keyword evidence="3" id="KW-0520">NAD</keyword>
<evidence type="ECO:0000313" key="5">
    <source>
        <dbReference type="EMBL" id="SDE37035.1"/>
    </source>
</evidence>
<dbReference type="SUPFAM" id="SSF52283">
    <property type="entry name" value="Formate/glycerate dehydrogenase catalytic domain-like"/>
    <property type="match status" value="1"/>
</dbReference>
<proteinExistence type="inferred from homology"/>
<dbReference type="Proteomes" id="UP000198922">
    <property type="component" value="Unassembled WGS sequence"/>
</dbReference>
<dbReference type="PANTHER" id="PTHR42789">
    <property type="entry name" value="D-ISOMER SPECIFIC 2-HYDROXYACID DEHYDROGENASE FAMILY PROTEIN (AFU_ORTHOLOGUE AFUA_6G10090)"/>
    <property type="match status" value="1"/>
</dbReference>
<keyword evidence="6" id="KW-1185">Reference proteome</keyword>
<evidence type="ECO:0000256" key="1">
    <source>
        <dbReference type="ARBA" id="ARBA00005854"/>
    </source>
</evidence>
<dbReference type="Gene3D" id="3.40.50.720">
    <property type="entry name" value="NAD(P)-binding Rossmann-like Domain"/>
    <property type="match status" value="2"/>
</dbReference>
<evidence type="ECO:0000259" key="4">
    <source>
        <dbReference type="Pfam" id="PF02826"/>
    </source>
</evidence>
<dbReference type="InterPro" id="IPR006140">
    <property type="entry name" value="D-isomer_DH_NAD-bd"/>
</dbReference>
<evidence type="ECO:0000256" key="2">
    <source>
        <dbReference type="ARBA" id="ARBA00023002"/>
    </source>
</evidence>
<organism evidence="5 6">
    <name type="scientific">Limimaricola pyoseonensis</name>
    <dbReference type="NCBI Taxonomy" id="521013"/>
    <lineage>
        <taxon>Bacteria</taxon>
        <taxon>Pseudomonadati</taxon>
        <taxon>Pseudomonadota</taxon>
        <taxon>Alphaproteobacteria</taxon>
        <taxon>Rhodobacterales</taxon>
        <taxon>Paracoccaceae</taxon>
        <taxon>Limimaricola</taxon>
    </lineage>
</organism>
<dbReference type="PANTHER" id="PTHR42789:SF1">
    <property type="entry name" value="D-ISOMER SPECIFIC 2-HYDROXYACID DEHYDROGENASE FAMILY PROTEIN (AFU_ORTHOLOGUE AFUA_6G10090)"/>
    <property type="match status" value="1"/>
</dbReference>
<feature type="domain" description="D-isomer specific 2-hydroxyacid dehydrogenase NAD-binding" evidence="4">
    <location>
        <begin position="115"/>
        <end position="292"/>
    </location>
</feature>
<dbReference type="STRING" id="521013.SAMN04488567_1447"/>
<evidence type="ECO:0000313" key="6">
    <source>
        <dbReference type="Proteomes" id="UP000198922"/>
    </source>
</evidence>
<reference evidence="6" key="1">
    <citation type="submission" date="2016-10" db="EMBL/GenBank/DDBJ databases">
        <authorList>
            <person name="Varghese N."/>
            <person name="Submissions S."/>
        </authorList>
    </citation>
    <scope>NUCLEOTIDE SEQUENCE [LARGE SCALE GENOMIC DNA]</scope>
    <source>
        <strain evidence="6">DSM 21424</strain>
    </source>
</reference>
<dbReference type="RefSeq" id="WP_090110576.1">
    <property type="nucleotide sequence ID" value="NZ_FNAT01000002.1"/>
</dbReference>
<dbReference type="GO" id="GO:0051287">
    <property type="term" value="F:NAD binding"/>
    <property type="evidence" value="ECO:0007669"/>
    <property type="project" value="InterPro"/>
</dbReference>
<dbReference type="SUPFAM" id="SSF51735">
    <property type="entry name" value="NAD(P)-binding Rossmann-fold domains"/>
    <property type="match status" value="1"/>
</dbReference>
<dbReference type="OrthoDB" id="7681356at2"/>